<dbReference type="Pfam" id="PF00294">
    <property type="entry name" value="PfkB"/>
    <property type="match status" value="1"/>
</dbReference>
<dbReference type="GO" id="GO:0033785">
    <property type="term" value="F:heptose 7-phosphate kinase activity"/>
    <property type="evidence" value="ECO:0007669"/>
    <property type="project" value="TreeGrafter"/>
</dbReference>
<dbReference type="InterPro" id="IPR011611">
    <property type="entry name" value="PfkB_dom"/>
</dbReference>
<dbReference type="GO" id="GO:0005829">
    <property type="term" value="C:cytosol"/>
    <property type="evidence" value="ECO:0007669"/>
    <property type="project" value="TreeGrafter"/>
</dbReference>
<dbReference type="InterPro" id="IPR029056">
    <property type="entry name" value="Ribokinase-like"/>
</dbReference>
<name>A0A382QWT7_9ZZZZ</name>
<reference evidence="4" key="1">
    <citation type="submission" date="2018-05" db="EMBL/GenBank/DDBJ databases">
        <authorList>
            <person name="Lanie J.A."/>
            <person name="Ng W.-L."/>
            <person name="Kazmierczak K.M."/>
            <person name="Andrzejewski T.M."/>
            <person name="Davidsen T.M."/>
            <person name="Wayne K.J."/>
            <person name="Tettelin H."/>
            <person name="Glass J.I."/>
            <person name="Rusch D."/>
            <person name="Podicherti R."/>
            <person name="Tsui H.-C.T."/>
            <person name="Winkler M.E."/>
        </authorList>
    </citation>
    <scope>NUCLEOTIDE SEQUENCE</scope>
</reference>
<proteinExistence type="predicted"/>
<dbReference type="Gene3D" id="3.40.1190.20">
    <property type="match status" value="1"/>
</dbReference>
<keyword evidence="1" id="KW-0808">Transferase</keyword>
<protein>
    <recommendedName>
        <fullName evidence="3">Carbohydrate kinase PfkB domain-containing protein</fullName>
    </recommendedName>
</protein>
<evidence type="ECO:0000256" key="2">
    <source>
        <dbReference type="ARBA" id="ARBA00022777"/>
    </source>
</evidence>
<evidence type="ECO:0000256" key="1">
    <source>
        <dbReference type="ARBA" id="ARBA00022679"/>
    </source>
</evidence>
<dbReference type="PANTHER" id="PTHR46969">
    <property type="entry name" value="BIFUNCTIONAL PROTEIN HLDE"/>
    <property type="match status" value="1"/>
</dbReference>
<keyword evidence="2" id="KW-0418">Kinase</keyword>
<dbReference type="GO" id="GO:0033786">
    <property type="term" value="F:heptose-1-phosphate adenylyltransferase activity"/>
    <property type="evidence" value="ECO:0007669"/>
    <property type="project" value="TreeGrafter"/>
</dbReference>
<feature type="non-terminal residue" evidence="4">
    <location>
        <position position="268"/>
    </location>
</feature>
<evidence type="ECO:0000259" key="3">
    <source>
        <dbReference type="Pfam" id="PF00294"/>
    </source>
</evidence>
<feature type="domain" description="Carbohydrate kinase PfkB" evidence="3">
    <location>
        <begin position="18"/>
        <end position="252"/>
    </location>
</feature>
<evidence type="ECO:0000313" key="4">
    <source>
        <dbReference type="EMBL" id="SVC89328.1"/>
    </source>
</evidence>
<accession>A0A382QWT7</accession>
<organism evidence="4">
    <name type="scientific">marine metagenome</name>
    <dbReference type="NCBI Taxonomy" id="408172"/>
    <lineage>
        <taxon>unclassified sequences</taxon>
        <taxon>metagenomes</taxon>
        <taxon>ecological metagenomes</taxon>
    </lineage>
</organism>
<dbReference type="SUPFAM" id="SSF53613">
    <property type="entry name" value="Ribokinase-like"/>
    <property type="match status" value="1"/>
</dbReference>
<dbReference type="CDD" id="cd01172">
    <property type="entry name" value="RfaE_like"/>
    <property type="match status" value="1"/>
</dbReference>
<dbReference type="InterPro" id="IPR011913">
    <property type="entry name" value="RfaE_dom_I"/>
</dbReference>
<dbReference type="GO" id="GO:0016773">
    <property type="term" value="F:phosphotransferase activity, alcohol group as acceptor"/>
    <property type="evidence" value="ECO:0007669"/>
    <property type="project" value="InterPro"/>
</dbReference>
<dbReference type="PANTHER" id="PTHR46969:SF1">
    <property type="entry name" value="BIFUNCTIONAL PROTEIN HLDE"/>
    <property type="match status" value="1"/>
</dbReference>
<sequence>MNDSPTLIGLLDQFHRGRVVCLGDLMVDRYIYGAIDRISPEAPIPIIQIQREETMLGGVGNVARNVSAAGGKARLLAIHGEDDAGDNVKGLIAGMQNVQAELVVEPARTTTLKTRYIAAGQQMLRADHETTEDISAAACENLLSRLESVLKHGHILVLSDYGKGVLSDQMIRGAIDCARAIGVPIIADPKRRDLTAYGGIDFLKPNCTELAAATGMPCDNDQQIALAARAVMDRHDIGAILVSRSEQGLSLIPSEGPPVHLSTRAPEV</sequence>
<gene>
    <name evidence="4" type="ORF">METZ01_LOCUS342182</name>
</gene>
<dbReference type="EMBL" id="UINC01117121">
    <property type="protein sequence ID" value="SVC89328.1"/>
    <property type="molecule type" value="Genomic_DNA"/>
</dbReference>
<dbReference type="AlphaFoldDB" id="A0A382QWT7"/>